<reference evidence="1" key="1">
    <citation type="journal article" date="2020" name="Nature">
        <title>Giant virus diversity and host interactions through global metagenomics.</title>
        <authorList>
            <person name="Schulz F."/>
            <person name="Roux S."/>
            <person name="Paez-Espino D."/>
            <person name="Jungbluth S."/>
            <person name="Walsh D.A."/>
            <person name="Denef V.J."/>
            <person name="McMahon K.D."/>
            <person name="Konstantinidis K.T."/>
            <person name="Eloe-Fadrosh E.A."/>
            <person name="Kyrpides N.C."/>
            <person name="Woyke T."/>
        </authorList>
    </citation>
    <scope>NUCLEOTIDE SEQUENCE</scope>
    <source>
        <strain evidence="1">GVMAG-M-3300010158-55</strain>
    </source>
</reference>
<organism evidence="1">
    <name type="scientific">viral metagenome</name>
    <dbReference type="NCBI Taxonomy" id="1070528"/>
    <lineage>
        <taxon>unclassified sequences</taxon>
        <taxon>metagenomes</taxon>
        <taxon>organismal metagenomes</taxon>
    </lineage>
</organism>
<evidence type="ECO:0008006" key="2">
    <source>
        <dbReference type="Google" id="ProtNLM"/>
    </source>
</evidence>
<dbReference type="AlphaFoldDB" id="A0A6C0B8I7"/>
<protein>
    <recommendedName>
        <fullName evidence="2">RNA polymerase Rpb7-like N-terminal domain-containing protein</fullName>
    </recommendedName>
</protein>
<name>A0A6C0B8I7_9ZZZZ</name>
<proteinExistence type="predicted"/>
<accession>A0A6C0B8I7</accession>
<sequence length="158" mass="17731">MLYTDSLLTKSVQIPMSECGKNITEILEHTLRPLEGKCVTEGYVKKGSIHVVSFSSGIMKDQYVVFTVVFECKIAVPFNNQELNCIVETNTIAGLQCKLYPDDESPFIIFLAKDHHMEDKTFFDCTIGSILKVNVIGKRYSVNDTTISVIAKLLSKEK</sequence>
<evidence type="ECO:0000313" key="1">
    <source>
        <dbReference type="EMBL" id="QHS88174.1"/>
    </source>
</evidence>
<dbReference type="EMBL" id="MN739094">
    <property type="protein sequence ID" value="QHS88174.1"/>
    <property type="molecule type" value="Genomic_DNA"/>
</dbReference>